<sequence>MDMVLQFGLPIVATAILIGAIYLVAGKRGAPALDEALARRRLLEDWQDFEPDEVWIAADRRAALATDKGSARLGLIFAFGDKLPSRILGPGDVVRAGLEGGRLMVETRDFTRPRFAMTSTGEVTVRPWAERLTKLAA</sequence>
<organism evidence="2 3">
    <name type="scientific">Oleomonas cavernae</name>
    <dbReference type="NCBI Taxonomy" id="2320859"/>
    <lineage>
        <taxon>Bacteria</taxon>
        <taxon>Pseudomonadati</taxon>
        <taxon>Pseudomonadota</taxon>
        <taxon>Alphaproteobacteria</taxon>
        <taxon>Acetobacterales</taxon>
        <taxon>Acetobacteraceae</taxon>
        <taxon>Oleomonas</taxon>
    </lineage>
</organism>
<comment type="caution">
    <text evidence="2">The sequence shown here is derived from an EMBL/GenBank/DDBJ whole genome shotgun (WGS) entry which is preliminary data.</text>
</comment>
<keyword evidence="3" id="KW-1185">Reference proteome</keyword>
<dbReference type="AlphaFoldDB" id="A0A418WUB4"/>
<keyword evidence="1" id="KW-1133">Transmembrane helix</keyword>
<feature type="transmembrane region" description="Helical" evidence="1">
    <location>
        <begin position="6"/>
        <end position="25"/>
    </location>
</feature>
<dbReference type="RefSeq" id="WP_119776484.1">
    <property type="nucleotide sequence ID" value="NZ_QYUK01000008.1"/>
</dbReference>
<protein>
    <submittedName>
        <fullName evidence="2">Uncharacterized protein</fullName>
    </submittedName>
</protein>
<accession>A0A418WUB4</accession>
<proteinExistence type="predicted"/>
<evidence type="ECO:0000256" key="1">
    <source>
        <dbReference type="SAM" id="Phobius"/>
    </source>
</evidence>
<reference evidence="2 3" key="1">
    <citation type="submission" date="2018-09" db="EMBL/GenBank/DDBJ databases">
        <authorList>
            <person name="Zhu H."/>
        </authorList>
    </citation>
    <scope>NUCLEOTIDE SEQUENCE [LARGE SCALE GENOMIC DNA]</scope>
    <source>
        <strain evidence="2 3">K1W22B-8</strain>
    </source>
</reference>
<dbReference type="EMBL" id="QYUK01000008">
    <property type="protein sequence ID" value="RJF94863.1"/>
    <property type="molecule type" value="Genomic_DNA"/>
</dbReference>
<name>A0A418WUB4_9PROT</name>
<keyword evidence="1" id="KW-0812">Transmembrane</keyword>
<evidence type="ECO:0000313" key="2">
    <source>
        <dbReference type="EMBL" id="RJF94863.1"/>
    </source>
</evidence>
<dbReference type="Proteomes" id="UP000284605">
    <property type="component" value="Unassembled WGS sequence"/>
</dbReference>
<dbReference type="OrthoDB" id="8445114at2"/>
<gene>
    <name evidence="2" type="ORF">D3874_03350</name>
</gene>
<keyword evidence="1" id="KW-0472">Membrane</keyword>
<evidence type="ECO:0000313" key="3">
    <source>
        <dbReference type="Proteomes" id="UP000284605"/>
    </source>
</evidence>